<dbReference type="Proteomes" id="UP000236319">
    <property type="component" value="Unassembled WGS sequence"/>
</dbReference>
<dbReference type="GeneID" id="39875489"/>
<evidence type="ECO:0000313" key="1">
    <source>
        <dbReference type="EMBL" id="GBE61719.1"/>
    </source>
</evidence>
<accession>A0A2H6KFI2</accession>
<gene>
    <name evidence="1" type="ORF">BOVATA_032120</name>
</gene>
<organism evidence="1 2">
    <name type="scientific">Babesia ovata</name>
    <dbReference type="NCBI Taxonomy" id="189622"/>
    <lineage>
        <taxon>Eukaryota</taxon>
        <taxon>Sar</taxon>
        <taxon>Alveolata</taxon>
        <taxon>Apicomplexa</taxon>
        <taxon>Aconoidasida</taxon>
        <taxon>Piroplasmida</taxon>
        <taxon>Babesiidae</taxon>
        <taxon>Babesia</taxon>
    </lineage>
</organism>
<keyword evidence="2" id="KW-1185">Reference proteome</keyword>
<dbReference type="VEuPathDB" id="PiroplasmaDB:BOVATA_032120"/>
<proteinExistence type="predicted"/>
<dbReference type="AlphaFoldDB" id="A0A2H6KFI2"/>
<dbReference type="EMBL" id="BDSA01000003">
    <property type="protein sequence ID" value="GBE61719.1"/>
    <property type="molecule type" value="Genomic_DNA"/>
</dbReference>
<evidence type="ECO:0000313" key="2">
    <source>
        <dbReference type="Proteomes" id="UP000236319"/>
    </source>
</evidence>
<protein>
    <submittedName>
        <fullName evidence="1">Uncharacterized protein</fullName>
    </submittedName>
</protein>
<name>A0A2H6KFI2_9APIC</name>
<sequence length="93" mass="10418">MEVVRGVVVVDCGVKRYEFLIGRHIVAQVDDIDGHVVFLEQFAQHDVVCAVLLNRAGEEADDALLLRLVEPVLECKLRCLYPLDELALAVRCD</sequence>
<reference evidence="1 2" key="1">
    <citation type="journal article" date="2017" name="BMC Genomics">
        <title>Whole-genome assembly of Babesia ovata and comparative genomics between closely related pathogens.</title>
        <authorList>
            <person name="Yamagishi J."/>
            <person name="Asada M."/>
            <person name="Hakimi H."/>
            <person name="Tanaka T.Q."/>
            <person name="Sugimoto C."/>
            <person name="Kawazu S."/>
        </authorList>
    </citation>
    <scope>NUCLEOTIDE SEQUENCE [LARGE SCALE GENOMIC DNA]</scope>
    <source>
        <strain evidence="1 2">Miyake</strain>
    </source>
</reference>
<comment type="caution">
    <text evidence="1">The sequence shown here is derived from an EMBL/GenBank/DDBJ whole genome shotgun (WGS) entry which is preliminary data.</text>
</comment>
<dbReference type="RefSeq" id="XP_028867962.1">
    <property type="nucleotide sequence ID" value="XM_029012129.1"/>
</dbReference>